<protein>
    <submittedName>
        <fullName evidence="6">Protein FAM186B isoform X1</fullName>
    </submittedName>
</protein>
<sequence length="955" mass="110385">MTESSFGRDLTRCHQLVTPSTVKAIISKIEAAQLKRAQEDISIELSDILGNVNGVINRFQEDLGSDLKERKNYQGEQEKGKKRFVLLEKIASFSKAAETKERNLYEILNWMSEWGDNLSYETKPKENEKECDKQDEWVEVMERVLPLSLIATEGGIESLISLCSNLIEEQKKRKLRPKGNFWKAWREKILHKSSSPLQPLSPEQMLKDKNTTNAKVGEVQAMLQELLNSVIFNKGEIKAIKYISTMVENLNQALILQFQENHKLETQYKVLEAEMSKEINNQKLLFQKELQVLEDMKKALEIRVQASEQKYQQLLLEEESMKYQLQMGGGDRDRRDFTEYVSRPLKSQASEEMNLPMTEEVFETETEQKLEEMKGQSSLEEEEEKEEEEEAAQLFPNTKTKDMDVNIGSDCTPFLKQPLPKMTLHSEDSKNMGIHVENAIDSKDKVTALKPAGYKGKDCIVSEEREVVVWIDEEKDSDLPRETQGDLTAEMPLEEKTGLPQEEQAGEERRWQERRKKWQAEEKRWQEQQKKWEQLERDHAEKQQQWKLEEELYKKRQEHINHRWLMKQRRELNEQSKETYTSWPPSSRKELEEVANPVNRVCRSQSWGRFQTPVIYEPQLPSVSPFGCQGAHQGSMKLGPFPCIGMSVKPSPCPFPSKASTPGRPTSPPKEKKYRVDVQGQRVNLVLLNEAAETLGLPAYLHSLARKLIIKALHTDITRLRYLIQKYSTFRTLQGIRQDVINHIEASRKTGNVNDAQNFDILLEKIDRCQSRRLQTWTEKQKAVEKDRGDCLEQMISLFSQLRGEWGLNLSIPVLIASPEKQKKIATVAAPKKYIYFTGARGSQPKQSLMAQHQERPEVLKIVRERGNEIEAIWKADLSTSSYSVKKKTPAGIIWSQIGGHPDFPRIVELDAHSSCHKCLKSLKTRSPSIFKRISTIDRDNEFIHEESTESMAEI</sequence>
<evidence type="ECO:0000259" key="3">
    <source>
        <dbReference type="Pfam" id="PF20865"/>
    </source>
</evidence>
<feature type="region of interest" description="Disordered" evidence="2">
    <location>
        <begin position="654"/>
        <end position="673"/>
    </location>
</feature>
<feature type="region of interest" description="Disordered" evidence="2">
    <location>
        <begin position="365"/>
        <end position="392"/>
    </location>
</feature>
<dbReference type="InterPro" id="IPR049146">
    <property type="entry name" value="FAM186A_B_C"/>
</dbReference>
<dbReference type="Pfam" id="PF20865">
    <property type="entry name" value="FAM186A-B_C"/>
    <property type="match status" value="1"/>
</dbReference>
<evidence type="ECO:0000313" key="6">
    <source>
        <dbReference type="RefSeq" id="XP_020821706.1"/>
    </source>
</evidence>
<evidence type="ECO:0000256" key="1">
    <source>
        <dbReference type="SAM" id="Coils"/>
    </source>
</evidence>
<feature type="compositionally biased region" description="Acidic residues" evidence="2">
    <location>
        <begin position="379"/>
        <end position="391"/>
    </location>
</feature>
<evidence type="ECO:0000256" key="2">
    <source>
        <dbReference type="SAM" id="MobiDB-lite"/>
    </source>
</evidence>
<feature type="domain" description="FAM186A/B N-terminal" evidence="4">
    <location>
        <begin position="14"/>
        <end position="262"/>
    </location>
</feature>
<dbReference type="FunCoup" id="A0A6P5IRU6">
    <property type="interactions" value="8"/>
</dbReference>
<feature type="region of interest" description="Disordered" evidence="2">
    <location>
        <begin position="472"/>
        <end position="513"/>
    </location>
</feature>
<proteinExistence type="predicted"/>
<dbReference type="AlphaFoldDB" id="A0A6P5IRU6"/>
<gene>
    <name evidence="6" type="primary">FAM186B</name>
</gene>
<evidence type="ECO:0000259" key="4">
    <source>
        <dbReference type="Pfam" id="PF20870"/>
    </source>
</evidence>
<evidence type="ECO:0000313" key="5">
    <source>
        <dbReference type="Proteomes" id="UP000515140"/>
    </source>
</evidence>
<dbReference type="Pfam" id="PF20870">
    <property type="entry name" value="FAM186A-B_N"/>
    <property type="match status" value="1"/>
</dbReference>
<name>A0A6P5IRU6_PHACI</name>
<accession>A0A6P5IRU6</accession>
<organism evidence="5 6">
    <name type="scientific">Phascolarctos cinereus</name>
    <name type="common">Koala</name>
    <dbReference type="NCBI Taxonomy" id="38626"/>
    <lineage>
        <taxon>Eukaryota</taxon>
        <taxon>Metazoa</taxon>
        <taxon>Chordata</taxon>
        <taxon>Craniata</taxon>
        <taxon>Vertebrata</taxon>
        <taxon>Euteleostomi</taxon>
        <taxon>Mammalia</taxon>
        <taxon>Metatheria</taxon>
        <taxon>Diprotodontia</taxon>
        <taxon>Phascolarctidae</taxon>
        <taxon>Phascolarctos</taxon>
    </lineage>
</organism>
<dbReference type="CTD" id="84070"/>
<dbReference type="InterPro" id="IPR049144">
    <property type="entry name" value="FAM186A_B_N"/>
</dbReference>
<keyword evidence="5" id="KW-1185">Reference proteome</keyword>
<keyword evidence="1" id="KW-0175">Coiled coil</keyword>
<reference evidence="6" key="1">
    <citation type="submission" date="2025-08" db="UniProtKB">
        <authorList>
            <consortium name="RefSeq"/>
        </authorList>
    </citation>
    <scope>IDENTIFICATION</scope>
    <source>
        <tissue evidence="6">Spleen</tissue>
    </source>
</reference>
<dbReference type="InParanoid" id="A0A6P5IRU6"/>
<feature type="coiled-coil region" evidence="1">
    <location>
        <begin position="261"/>
        <end position="317"/>
    </location>
</feature>
<dbReference type="Proteomes" id="UP000515140">
    <property type="component" value="Unplaced"/>
</dbReference>
<feature type="domain" description="FAM186A/B C-terminal" evidence="3">
    <location>
        <begin position="671"/>
        <end position="911"/>
    </location>
</feature>
<dbReference type="KEGG" id="pcw:110193973"/>
<dbReference type="PANTHER" id="PTHR33590:SF3">
    <property type="entry name" value="PROTEIN FAM186B"/>
    <property type="match status" value="1"/>
</dbReference>
<dbReference type="GeneID" id="110193973"/>
<dbReference type="PANTHER" id="PTHR33590">
    <property type="entry name" value="GLUTENIN, HIGH MOLECULAR WEIGHT SUBUNIT PW212-RELATED PROTEIN"/>
    <property type="match status" value="1"/>
</dbReference>
<dbReference type="RefSeq" id="XP_020821706.1">
    <property type="nucleotide sequence ID" value="XM_020966047.1"/>
</dbReference>